<accession>A0A512PMW4</accession>
<sequence length="43" mass="4921">MTNEQQDSSKMTKSKLSDSFQEVLAEALDKYRGALEDLRRGDE</sequence>
<gene>
    <name evidence="1" type="ORF">LRA02_14060</name>
</gene>
<organism evidence="1 2">
    <name type="scientific">Lentilactobacillus rapi</name>
    <dbReference type="NCBI Taxonomy" id="481723"/>
    <lineage>
        <taxon>Bacteria</taxon>
        <taxon>Bacillati</taxon>
        <taxon>Bacillota</taxon>
        <taxon>Bacilli</taxon>
        <taxon>Lactobacillales</taxon>
        <taxon>Lactobacillaceae</taxon>
        <taxon>Lentilactobacillus</taxon>
    </lineage>
</organism>
<name>A0A512PMW4_9LACO</name>
<dbReference type="EMBL" id="BKAM01000022">
    <property type="protein sequence ID" value="GEP72538.1"/>
    <property type="molecule type" value="Genomic_DNA"/>
</dbReference>
<reference evidence="1 2" key="1">
    <citation type="submission" date="2019-07" db="EMBL/GenBank/DDBJ databases">
        <title>Whole genome shotgun sequence of Lactobacillus rapi NBRC 109618.</title>
        <authorList>
            <person name="Hosoyama A."/>
            <person name="Uohara A."/>
            <person name="Ohji S."/>
            <person name="Ichikawa N."/>
        </authorList>
    </citation>
    <scope>NUCLEOTIDE SEQUENCE [LARGE SCALE GENOMIC DNA]</scope>
    <source>
        <strain evidence="1 2">NBRC 109618</strain>
    </source>
</reference>
<evidence type="ECO:0000313" key="1">
    <source>
        <dbReference type="EMBL" id="GEP72538.1"/>
    </source>
</evidence>
<evidence type="ECO:0000313" key="2">
    <source>
        <dbReference type="Proteomes" id="UP000321569"/>
    </source>
</evidence>
<proteinExistence type="predicted"/>
<dbReference type="AlphaFoldDB" id="A0A512PMW4"/>
<dbReference type="Proteomes" id="UP000321569">
    <property type="component" value="Unassembled WGS sequence"/>
</dbReference>
<protein>
    <submittedName>
        <fullName evidence="1">Uncharacterized protein</fullName>
    </submittedName>
</protein>
<comment type="caution">
    <text evidence="1">The sequence shown here is derived from an EMBL/GenBank/DDBJ whole genome shotgun (WGS) entry which is preliminary data.</text>
</comment>